<dbReference type="InterPro" id="IPR011704">
    <property type="entry name" value="ATPase_dyneun-rel_AAA"/>
</dbReference>
<dbReference type="GeneID" id="94232719"/>
<organism evidence="3 4">
    <name type="scientific">Vibrio atlanticus</name>
    <dbReference type="NCBI Taxonomy" id="693153"/>
    <lineage>
        <taxon>Bacteria</taxon>
        <taxon>Pseudomonadati</taxon>
        <taxon>Pseudomonadota</taxon>
        <taxon>Gammaproteobacteria</taxon>
        <taxon>Vibrionales</taxon>
        <taxon>Vibrionaceae</taxon>
        <taxon>Vibrio</taxon>
    </lineage>
</organism>
<feature type="compositionally biased region" description="Polar residues" evidence="1">
    <location>
        <begin position="628"/>
        <end position="645"/>
    </location>
</feature>
<feature type="region of interest" description="Disordered" evidence="1">
    <location>
        <begin position="628"/>
        <end position="651"/>
    </location>
</feature>
<dbReference type="Proteomes" id="UP000092876">
    <property type="component" value="Unassembled WGS sequence"/>
</dbReference>
<dbReference type="PANTHER" id="PTHR37291">
    <property type="entry name" value="5-METHYLCYTOSINE-SPECIFIC RESTRICTION ENZYME B"/>
    <property type="match status" value="1"/>
</dbReference>
<name>A0A1C3IV36_9VIBR</name>
<dbReference type="RefSeq" id="WP_065679458.1">
    <property type="nucleotide sequence ID" value="NZ_AP025460.1"/>
</dbReference>
<dbReference type="GO" id="GO:0016887">
    <property type="term" value="F:ATP hydrolysis activity"/>
    <property type="evidence" value="ECO:0007669"/>
    <property type="project" value="InterPro"/>
</dbReference>
<evidence type="ECO:0000259" key="2">
    <source>
        <dbReference type="Pfam" id="PF07728"/>
    </source>
</evidence>
<dbReference type="InterPro" id="IPR027417">
    <property type="entry name" value="P-loop_NTPase"/>
</dbReference>
<reference evidence="4" key="1">
    <citation type="submission" date="2016-06" db="EMBL/GenBank/DDBJ databases">
        <authorList>
            <person name="Rodrigo-Torres Lidia"/>
            <person name="Arahal R.David."/>
        </authorList>
    </citation>
    <scope>NUCLEOTIDE SEQUENCE [LARGE SCALE GENOMIC DNA]</scope>
    <source>
        <strain evidence="4">CECT 7223</strain>
    </source>
</reference>
<keyword evidence="3" id="KW-0378">Hydrolase</keyword>
<evidence type="ECO:0000313" key="3">
    <source>
        <dbReference type="EMBL" id="SBS65283.1"/>
    </source>
</evidence>
<gene>
    <name evidence="3" type="primary">mcrB</name>
    <name evidence="3" type="ORF">VAT7223_02610</name>
</gene>
<dbReference type="EMBL" id="FLQP01000036">
    <property type="protein sequence ID" value="SBS65283.1"/>
    <property type="molecule type" value="Genomic_DNA"/>
</dbReference>
<feature type="domain" description="ATPase dynein-related AAA" evidence="2">
    <location>
        <begin position="384"/>
        <end position="465"/>
    </location>
</feature>
<accession>A0A1C3IV36</accession>
<dbReference type="AlphaFoldDB" id="A0A1C3IV36"/>
<dbReference type="PANTHER" id="PTHR37291:SF1">
    <property type="entry name" value="TYPE IV METHYL-DIRECTED RESTRICTION ENZYME ECOKMCRB SUBUNIT"/>
    <property type="match status" value="1"/>
</dbReference>
<sequence length="651" mass="73669">MKTYEKYLQALSHAEGWVTVNEWAKLVQEYFPDLVEAAEEQAKKHAKPSSGLTQIAGRISSEFTNEGSMSQFVDIDNSSKPQKVRYKTDCKSVSELSLNQILYGPPGTGKTYHTIEAAVMAIDPSFRDGSSVDGLSTDDRRVEFKKRYDALVAQKRIRFVTFHQSYGYEEFVEGLKAKTTEEKSIEYVVENGVFKAIVEDAKSSDLRKAFDVNADATIWKISIDGTGQSEVSDYCLANGLAAIGWGEAGDLLSEDLDSSNEYYQKLGPQVKSSLFEFSQRASVGDLILCIGSQRTVQAVGVITGGYHFEQAGTSEYDHYCNQLPVNWLVTDIDVDFHELNGGVNFTQKTFYELWRFSVSDVFDLLKKQGIDVNPVNSEREVGNYVLVIDEINRGNISKIFGELITLIEPSKRMSFDKKGEDESLKIKLPHSKPLFSVPDNLYLIGTMNTADRSLAMMDTALRRRFDFVEMMPKPELLNGVVVNGIDLERLLKVINERIEILYDREHTLGHAFFMPVKNKLEDEEQKHLAFSELVSAFQNKIIPLLEEYFFEDWDKIRLVLADNQKPDDLQFVTKKSMNQSSLKALFGDKHTLDQFGEDYQQYSLKEKDNQVWKNADAYIGIYNPKSVKATQTSDVQTDSTGSESSEVNDKK</sequence>
<evidence type="ECO:0000313" key="4">
    <source>
        <dbReference type="Proteomes" id="UP000092876"/>
    </source>
</evidence>
<dbReference type="GO" id="GO:0005524">
    <property type="term" value="F:ATP binding"/>
    <property type="evidence" value="ECO:0007669"/>
    <property type="project" value="InterPro"/>
</dbReference>
<protein>
    <submittedName>
        <fullName evidence="3">5-methylcytosine-specific restriction enzyme B</fullName>
        <ecNumber evidence="3">3.1.21.-</ecNumber>
    </submittedName>
</protein>
<dbReference type="EC" id="3.1.21.-" evidence="3"/>
<evidence type="ECO:0000256" key="1">
    <source>
        <dbReference type="SAM" id="MobiDB-lite"/>
    </source>
</evidence>
<dbReference type="Gene3D" id="3.40.50.300">
    <property type="entry name" value="P-loop containing nucleotide triphosphate hydrolases"/>
    <property type="match status" value="1"/>
</dbReference>
<dbReference type="SUPFAM" id="SSF52540">
    <property type="entry name" value="P-loop containing nucleoside triphosphate hydrolases"/>
    <property type="match status" value="1"/>
</dbReference>
<proteinExistence type="predicted"/>
<dbReference type="InterPro" id="IPR052934">
    <property type="entry name" value="Methyl-DNA_Rec/Restrict_Enz"/>
</dbReference>
<dbReference type="Pfam" id="PF07728">
    <property type="entry name" value="AAA_5"/>
    <property type="match status" value="1"/>
</dbReference>